<organism evidence="1 2">
    <name type="scientific">Stylosanthes scabra</name>
    <dbReference type="NCBI Taxonomy" id="79078"/>
    <lineage>
        <taxon>Eukaryota</taxon>
        <taxon>Viridiplantae</taxon>
        <taxon>Streptophyta</taxon>
        <taxon>Embryophyta</taxon>
        <taxon>Tracheophyta</taxon>
        <taxon>Spermatophyta</taxon>
        <taxon>Magnoliopsida</taxon>
        <taxon>eudicotyledons</taxon>
        <taxon>Gunneridae</taxon>
        <taxon>Pentapetalae</taxon>
        <taxon>rosids</taxon>
        <taxon>fabids</taxon>
        <taxon>Fabales</taxon>
        <taxon>Fabaceae</taxon>
        <taxon>Papilionoideae</taxon>
        <taxon>50 kb inversion clade</taxon>
        <taxon>dalbergioids sensu lato</taxon>
        <taxon>Dalbergieae</taxon>
        <taxon>Pterocarpus clade</taxon>
        <taxon>Stylosanthes</taxon>
    </lineage>
</organism>
<sequence>MIPAPEPWGFEALSTWRVHESSDVEFPGLESSTTKSANAWDLIEFLAWYWRHLAVTMSASASFSIVGYRSSAPLFGPIEGGLFPKSTEEVIGAVNHSREESGECSYSAFELLYFFDILKTPHVNDCLALLRVGLNSSAC</sequence>
<comment type="caution">
    <text evidence="1">The sequence shown here is derived from an EMBL/GenBank/DDBJ whole genome shotgun (WGS) entry which is preliminary data.</text>
</comment>
<proteinExistence type="predicted"/>
<keyword evidence="2" id="KW-1185">Reference proteome</keyword>
<evidence type="ECO:0000313" key="1">
    <source>
        <dbReference type="EMBL" id="MED6159359.1"/>
    </source>
</evidence>
<evidence type="ECO:0000313" key="2">
    <source>
        <dbReference type="Proteomes" id="UP001341840"/>
    </source>
</evidence>
<accession>A0ABU6UER1</accession>
<reference evidence="1 2" key="1">
    <citation type="journal article" date="2023" name="Plants (Basel)">
        <title>Bridging the Gap: Combining Genomics and Transcriptomics Approaches to Understand Stylosanthes scabra, an Orphan Legume from the Brazilian Caatinga.</title>
        <authorList>
            <person name="Ferreira-Neto J.R.C."/>
            <person name="da Silva M.D."/>
            <person name="Binneck E."/>
            <person name="de Melo N.F."/>
            <person name="da Silva R.H."/>
            <person name="de Melo A.L.T.M."/>
            <person name="Pandolfi V."/>
            <person name="Bustamante F.O."/>
            <person name="Brasileiro-Vidal A.C."/>
            <person name="Benko-Iseppon A.M."/>
        </authorList>
    </citation>
    <scope>NUCLEOTIDE SEQUENCE [LARGE SCALE GENOMIC DNA]</scope>
    <source>
        <tissue evidence="1">Leaves</tissue>
    </source>
</reference>
<name>A0ABU6UER1_9FABA</name>
<dbReference type="EMBL" id="JASCZI010121060">
    <property type="protein sequence ID" value="MED6159359.1"/>
    <property type="molecule type" value="Genomic_DNA"/>
</dbReference>
<dbReference type="Proteomes" id="UP001341840">
    <property type="component" value="Unassembled WGS sequence"/>
</dbReference>
<protein>
    <submittedName>
        <fullName evidence="1">Uncharacterized protein</fullName>
    </submittedName>
</protein>
<gene>
    <name evidence="1" type="ORF">PIB30_041595</name>
</gene>